<dbReference type="Pfam" id="PF24818">
    <property type="entry name" value="PH_TRF2_HOY1"/>
    <property type="match status" value="1"/>
</dbReference>
<dbReference type="EMBL" id="SDRB02008430">
    <property type="protein sequence ID" value="THG09570.1"/>
    <property type="molecule type" value="Genomic_DNA"/>
</dbReference>
<comment type="caution">
    <text evidence="2">The sequence shown here is derived from an EMBL/GenBank/DDBJ whole genome shotgun (WGS) entry which is preliminary data.</text>
</comment>
<protein>
    <recommendedName>
        <fullName evidence="1">TRF2/HOY1 PH-like domain-containing protein</fullName>
    </recommendedName>
</protein>
<name>A0A4S4E197_CAMSN</name>
<accession>A0A4S4E197</accession>
<dbReference type="AlphaFoldDB" id="A0A4S4E197"/>
<evidence type="ECO:0000313" key="2">
    <source>
        <dbReference type="EMBL" id="THG09570.1"/>
    </source>
</evidence>
<dbReference type="STRING" id="542762.A0A4S4E197"/>
<dbReference type="Proteomes" id="UP000306102">
    <property type="component" value="Unassembled WGS sequence"/>
</dbReference>
<dbReference type="InterPro" id="IPR057939">
    <property type="entry name" value="TRF2_HOY1_PH"/>
</dbReference>
<gene>
    <name evidence="2" type="ORF">TEA_022240</name>
</gene>
<proteinExistence type="predicted"/>
<evidence type="ECO:0000259" key="1">
    <source>
        <dbReference type="Pfam" id="PF24818"/>
    </source>
</evidence>
<sequence>MVEELGGFSASSSSQDFHNPVYNNSASKRMKIFSESNHQKEETSPLGLTLRKTPSFVNLVEMKLSQARGSSSSIDGYRAKMDDSQPIVEKLKASNFPASLLKIGTWERLSKHEGDLIAKSYYAKKKIVWEVLEGPLKSKIEIQWSEIEAIRATIRDNEPGILEIELKQPPQFFRETNPQPRKHTLWQQSSDFTGGQAPLCRRHYVKFPPGILEKHYEKLLQCDHRLFVLSQKPFPTLESPYFCSNIFGATDMSFDFRAYQSPVSPRLPYSFSSIPTSSFAPPRHPVHNLRITKQPIHIVDSNSPMSVMDFPRTDENVNNYMFDKQTAAHWDQERKNVENINATQGLRSTLTSAAQSNVAFSCQGYRIPAFGGVVGRPNPNTEILCDIENHLLSDSLVVCSDERTVLSRVKSMCSLLEPSEEAMNPVRNVGTNHNIGVNNSILGTTEHFKTHGGLVYPQQPICYLPPKVSYENQMMHLSRNNYRHALSDPKVDDYEVVDADYEVRRWT</sequence>
<dbReference type="PANTHER" id="PTHR33494:SF5">
    <property type="entry name" value="F10A16.6 PROTEIN"/>
    <property type="match status" value="1"/>
</dbReference>
<reference evidence="2 3" key="1">
    <citation type="journal article" date="2018" name="Proc. Natl. Acad. Sci. U.S.A.">
        <title>Draft genome sequence of Camellia sinensis var. sinensis provides insights into the evolution of the tea genome and tea quality.</title>
        <authorList>
            <person name="Wei C."/>
            <person name="Yang H."/>
            <person name="Wang S."/>
            <person name="Zhao J."/>
            <person name="Liu C."/>
            <person name="Gao L."/>
            <person name="Xia E."/>
            <person name="Lu Y."/>
            <person name="Tai Y."/>
            <person name="She G."/>
            <person name="Sun J."/>
            <person name="Cao H."/>
            <person name="Tong W."/>
            <person name="Gao Q."/>
            <person name="Li Y."/>
            <person name="Deng W."/>
            <person name="Jiang X."/>
            <person name="Wang W."/>
            <person name="Chen Q."/>
            <person name="Zhang S."/>
            <person name="Li H."/>
            <person name="Wu J."/>
            <person name="Wang P."/>
            <person name="Li P."/>
            <person name="Shi C."/>
            <person name="Zheng F."/>
            <person name="Jian J."/>
            <person name="Huang B."/>
            <person name="Shan D."/>
            <person name="Shi M."/>
            <person name="Fang C."/>
            <person name="Yue Y."/>
            <person name="Li F."/>
            <person name="Li D."/>
            <person name="Wei S."/>
            <person name="Han B."/>
            <person name="Jiang C."/>
            <person name="Yin Y."/>
            <person name="Xia T."/>
            <person name="Zhang Z."/>
            <person name="Bennetzen J.L."/>
            <person name="Zhao S."/>
            <person name="Wan X."/>
        </authorList>
    </citation>
    <scope>NUCLEOTIDE SEQUENCE [LARGE SCALE GENOMIC DNA]</scope>
    <source>
        <strain evidence="3">cv. Shuchazao</strain>
        <tissue evidence="2">Leaf</tissue>
    </source>
</reference>
<dbReference type="PANTHER" id="PTHR33494">
    <property type="entry name" value="OS02G0793800 PROTEIN"/>
    <property type="match status" value="1"/>
</dbReference>
<feature type="domain" description="TRF2/HOY1 PH-like" evidence="1">
    <location>
        <begin position="95"/>
        <end position="213"/>
    </location>
</feature>
<keyword evidence="3" id="KW-1185">Reference proteome</keyword>
<organism evidence="2 3">
    <name type="scientific">Camellia sinensis var. sinensis</name>
    <name type="common">China tea</name>
    <dbReference type="NCBI Taxonomy" id="542762"/>
    <lineage>
        <taxon>Eukaryota</taxon>
        <taxon>Viridiplantae</taxon>
        <taxon>Streptophyta</taxon>
        <taxon>Embryophyta</taxon>
        <taxon>Tracheophyta</taxon>
        <taxon>Spermatophyta</taxon>
        <taxon>Magnoliopsida</taxon>
        <taxon>eudicotyledons</taxon>
        <taxon>Gunneridae</taxon>
        <taxon>Pentapetalae</taxon>
        <taxon>asterids</taxon>
        <taxon>Ericales</taxon>
        <taxon>Theaceae</taxon>
        <taxon>Camellia</taxon>
    </lineage>
</organism>
<evidence type="ECO:0000313" key="3">
    <source>
        <dbReference type="Proteomes" id="UP000306102"/>
    </source>
</evidence>